<dbReference type="EMBL" id="JAKOGI010000566">
    <property type="protein sequence ID" value="KAJ8433012.1"/>
    <property type="molecule type" value="Genomic_DNA"/>
</dbReference>
<evidence type="ECO:0000313" key="2">
    <source>
        <dbReference type="Proteomes" id="UP001153076"/>
    </source>
</evidence>
<dbReference type="AlphaFoldDB" id="A0A9Q1JXW9"/>
<organism evidence="1 2">
    <name type="scientific">Carnegiea gigantea</name>
    <dbReference type="NCBI Taxonomy" id="171969"/>
    <lineage>
        <taxon>Eukaryota</taxon>
        <taxon>Viridiplantae</taxon>
        <taxon>Streptophyta</taxon>
        <taxon>Embryophyta</taxon>
        <taxon>Tracheophyta</taxon>
        <taxon>Spermatophyta</taxon>
        <taxon>Magnoliopsida</taxon>
        <taxon>eudicotyledons</taxon>
        <taxon>Gunneridae</taxon>
        <taxon>Pentapetalae</taxon>
        <taxon>Caryophyllales</taxon>
        <taxon>Cactineae</taxon>
        <taxon>Cactaceae</taxon>
        <taxon>Cactoideae</taxon>
        <taxon>Echinocereeae</taxon>
        <taxon>Carnegiea</taxon>
    </lineage>
</organism>
<dbReference type="Proteomes" id="UP001153076">
    <property type="component" value="Unassembled WGS sequence"/>
</dbReference>
<keyword evidence="2" id="KW-1185">Reference proteome</keyword>
<accession>A0A9Q1JXW9</accession>
<proteinExistence type="predicted"/>
<name>A0A9Q1JXW9_9CARY</name>
<dbReference type="OrthoDB" id="10006023at2759"/>
<sequence>MQVDMNLLTGVLNLGPPQKILSSFLHSFVESSRDGVPLRATALPMLGLTKGDKQCIRDRSSIMARHFFADKSEDFINAQPKDQLIQASSLSSLPLLIHVLMLLIAVLNVSGRALREWKCCGRGYHDLAGCQGFPYGMNLHGTAFPDSSMTNFVRGGIMQADGDNHSIAMAMLSTPERRRLFGTHGILAIHNSFSGFSSQVDALLCSLDIDKDIQMKGPLPGRVRELEEYWNESQGMPAPVAPVADGWVAEYRQHNAEHFGPNGWVNLFEREHGPSGWASEFEHEQKQMGASNQLSLQHSNVAAMEQTRMLAHTLAQNNDPKFQDLDILLLYIGNEKTLKYRGSCSLSSI</sequence>
<gene>
    <name evidence="1" type="ORF">Cgig2_010988</name>
</gene>
<reference evidence="1" key="1">
    <citation type="submission" date="2022-04" db="EMBL/GenBank/DDBJ databases">
        <title>Carnegiea gigantea Genome sequencing and assembly v2.</title>
        <authorList>
            <person name="Copetti D."/>
            <person name="Sanderson M.J."/>
            <person name="Burquez A."/>
            <person name="Wojciechowski M.F."/>
        </authorList>
    </citation>
    <scope>NUCLEOTIDE SEQUENCE</scope>
    <source>
        <strain evidence="1">SGP5-SGP5p</strain>
        <tissue evidence="1">Aerial part</tissue>
    </source>
</reference>
<evidence type="ECO:0000313" key="1">
    <source>
        <dbReference type="EMBL" id="KAJ8433012.1"/>
    </source>
</evidence>
<comment type="caution">
    <text evidence="1">The sequence shown here is derived from an EMBL/GenBank/DDBJ whole genome shotgun (WGS) entry which is preliminary data.</text>
</comment>
<protein>
    <submittedName>
        <fullName evidence="1">Uncharacterized protein</fullName>
    </submittedName>
</protein>